<dbReference type="PANTHER" id="PTHR22799">
    <property type="entry name" value="TETRANECTIN-RELATED"/>
    <property type="match status" value="1"/>
</dbReference>
<dbReference type="GO" id="GO:0030246">
    <property type="term" value="F:carbohydrate binding"/>
    <property type="evidence" value="ECO:0007669"/>
    <property type="project" value="UniProtKB-KW"/>
</dbReference>
<dbReference type="GO" id="GO:0005615">
    <property type="term" value="C:extracellular space"/>
    <property type="evidence" value="ECO:0007669"/>
    <property type="project" value="TreeGrafter"/>
</dbReference>
<feature type="domain" description="C-type lectin" evidence="6">
    <location>
        <begin position="30"/>
        <end position="150"/>
    </location>
</feature>
<reference evidence="7 8" key="2">
    <citation type="submission" date="2018-11" db="EMBL/GenBank/DDBJ databases">
        <authorList>
            <consortium name="Pathogen Informatics"/>
        </authorList>
    </citation>
    <scope>NUCLEOTIDE SEQUENCE [LARGE SCALE GENOMIC DNA]</scope>
</reference>
<dbReference type="EMBL" id="UYRR01032202">
    <property type="protein sequence ID" value="VDK54611.1"/>
    <property type="molecule type" value="Genomic_DNA"/>
</dbReference>
<dbReference type="AlphaFoldDB" id="A0A0M3K4E6"/>
<gene>
    <name evidence="7" type="ORF">ASIM_LOCUS15244</name>
</gene>
<protein>
    <submittedName>
        <fullName evidence="9">C-type lectin domain-containing protein</fullName>
    </submittedName>
</protein>
<reference evidence="9" key="1">
    <citation type="submission" date="2017-02" db="UniProtKB">
        <authorList>
            <consortium name="WormBaseParasite"/>
        </authorList>
    </citation>
    <scope>IDENTIFICATION</scope>
</reference>
<evidence type="ECO:0000256" key="4">
    <source>
        <dbReference type="ARBA" id="ARBA00022734"/>
    </source>
</evidence>
<dbReference type="Proteomes" id="UP000267096">
    <property type="component" value="Unassembled WGS sequence"/>
</dbReference>
<dbReference type="Gene3D" id="3.10.100.10">
    <property type="entry name" value="Mannose-Binding Protein A, subunit A"/>
    <property type="match status" value="1"/>
</dbReference>
<evidence type="ECO:0000259" key="6">
    <source>
        <dbReference type="PROSITE" id="PS50041"/>
    </source>
</evidence>
<evidence type="ECO:0000256" key="5">
    <source>
        <dbReference type="SAM" id="SignalP"/>
    </source>
</evidence>
<keyword evidence="8" id="KW-1185">Reference proteome</keyword>
<name>A0A0M3K4E6_ANISI</name>
<keyword evidence="3 5" id="KW-0732">Signal</keyword>
<dbReference type="OrthoDB" id="2142683at2759"/>
<organism evidence="9">
    <name type="scientific">Anisakis simplex</name>
    <name type="common">Herring worm</name>
    <dbReference type="NCBI Taxonomy" id="6269"/>
    <lineage>
        <taxon>Eukaryota</taxon>
        <taxon>Metazoa</taxon>
        <taxon>Ecdysozoa</taxon>
        <taxon>Nematoda</taxon>
        <taxon>Chromadorea</taxon>
        <taxon>Rhabditida</taxon>
        <taxon>Spirurina</taxon>
        <taxon>Ascaridomorpha</taxon>
        <taxon>Ascaridoidea</taxon>
        <taxon>Anisakidae</taxon>
        <taxon>Anisakis</taxon>
        <taxon>Anisakis simplex complex</taxon>
    </lineage>
</organism>
<evidence type="ECO:0000256" key="3">
    <source>
        <dbReference type="ARBA" id="ARBA00022729"/>
    </source>
</evidence>
<dbReference type="InterPro" id="IPR016186">
    <property type="entry name" value="C-type_lectin-like/link_sf"/>
</dbReference>
<dbReference type="CDD" id="cd00037">
    <property type="entry name" value="CLECT"/>
    <property type="match status" value="1"/>
</dbReference>
<dbReference type="PROSITE" id="PS50041">
    <property type="entry name" value="C_TYPE_LECTIN_2"/>
    <property type="match status" value="1"/>
</dbReference>
<keyword evidence="4" id="KW-0430">Lectin</keyword>
<sequence>MLRVLVASVLIMGVMANVERCPGGFPSPINETKCFMMVSERKSYGQAVKACMAMPNYNLAEISDPLENDELEGRGAAISEVYFWIGLVDVDGSGKWEWLNGRKLGYRNWERNNWKWFPTRKVLAQCVALNTLTGTWENHDCGRKYPYFCSNQQYEESKIFRKLSVLLRAKSR</sequence>
<evidence type="ECO:0000256" key="1">
    <source>
        <dbReference type="ARBA" id="ARBA00004613"/>
    </source>
</evidence>
<evidence type="ECO:0000313" key="9">
    <source>
        <dbReference type="WBParaSite" id="ASIM_0001583701-mRNA-1"/>
    </source>
</evidence>
<dbReference type="InterPro" id="IPR001304">
    <property type="entry name" value="C-type_lectin-like"/>
</dbReference>
<dbReference type="PANTHER" id="PTHR22799:SF1">
    <property type="entry name" value="C-TYPE LECTIN DOMAIN FAMILY 11 MEMBER A"/>
    <property type="match status" value="1"/>
</dbReference>
<dbReference type="GO" id="GO:0008083">
    <property type="term" value="F:growth factor activity"/>
    <property type="evidence" value="ECO:0007669"/>
    <property type="project" value="TreeGrafter"/>
</dbReference>
<dbReference type="InterPro" id="IPR051663">
    <property type="entry name" value="CLec_Tetranectin-domain"/>
</dbReference>
<feature type="chain" id="PRO_5043121204" evidence="5">
    <location>
        <begin position="17"/>
        <end position="172"/>
    </location>
</feature>
<keyword evidence="2" id="KW-0964">Secreted</keyword>
<proteinExistence type="predicted"/>
<comment type="subcellular location">
    <subcellularLocation>
        <location evidence="1">Secreted</location>
    </subcellularLocation>
</comment>
<accession>A0A0M3K4E6</accession>
<dbReference type="InterPro" id="IPR016187">
    <property type="entry name" value="CTDL_fold"/>
</dbReference>
<dbReference type="WBParaSite" id="ASIM_0001583701-mRNA-1">
    <property type="protein sequence ID" value="ASIM_0001583701-mRNA-1"/>
    <property type="gene ID" value="ASIM_0001583701"/>
</dbReference>
<evidence type="ECO:0000313" key="8">
    <source>
        <dbReference type="Proteomes" id="UP000267096"/>
    </source>
</evidence>
<evidence type="ECO:0000313" key="7">
    <source>
        <dbReference type="EMBL" id="VDK54611.1"/>
    </source>
</evidence>
<dbReference type="SMART" id="SM00034">
    <property type="entry name" value="CLECT"/>
    <property type="match status" value="1"/>
</dbReference>
<dbReference type="Pfam" id="PF00059">
    <property type="entry name" value="Lectin_C"/>
    <property type="match status" value="1"/>
</dbReference>
<dbReference type="SUPFAM" id="SSF56436">
    <property type="entry name" value="C-type lectin-like"/>
    <property type="match status" value="1"/>
</dbReference>
<evidence type="ECO:0000256" key="2">
    <source>
        <dbReference type="ARBA" id="ARBA00022525"/>
    </source>
</evidence>
<feature type="signal peptide" evidence="5">
    <location>
        <begin position="1"/>
        <end position="16"/>
    </location>
</feature>